<dbReference type="InterPro" id="IPR029035">
    <property type="entry name" value="DHS-like_NAD/FAD-binding_dom"/>
</dbReference>
<reference evidence="7 8" key="1">
    <citation type="submission" date="2023-07" db="EMBL/GenBank/DDBJ databases">
        <title>Sequencing the genomes of 1000 actinobacteria strains.</title>
        <authorList>
            <person name="Klenk H.-P."/>
        </authorList>
    </citation>
    <scope>NUCLEOTIDE SEQUENCE [LARGE SCALE GENOMIC DNA]</scope>
    <source>
        <strain evidence="7 8">DSM 44109</strain>
    </source>
</reference>
<evidence type="ECO:0000313" key="8">
    <source>
        <dbReference type="Proteomes" id="UP001230426"/>
    </source>
</evidence>
<protein>
    <submittedName>
        <fullName evidence="7">Acetolactate synthase-1/2/3 large subunit</fullName>
        <ecNumber evidence="7">2.2.1.6</ecNumber>
    </submittedName>
</protein>
<dbReference type="GO" id="GO:0003984">
    <property type="term" value="F:acetolactate synthase activity"/>
    <property type="evidence" value="ECO:0007669"/>
    <property type="project" value="UniProtKB-EC"/>
</dbReference>
<dbReference type="CDD" id="cd00568">
    <property type="entry name" value="TPP_enzymes"/>
    <property type="match status" value="1"/>
</dbReference>
<evidence type="ECO:0000256" key="2">
    <source>
        <dbReference type="ARBA" id="ARBA00023052"/>
    </source>
</evidence>
<feature type="domain" description="Thiamine pyrophosphate enzyme central" evidence="4">
    <location>
        <begin position="207"/>
        <end position="345"/>
    </location>
</feature>
<evidence type="ECO:0000259" key="5">
    <source>
        <dbReference type="Pfam" id="PF02775"/>
    </source>
</evidence>
<dbReference type="PANTHER" id="PTHR18968:SF167">
    <property type="entry name" value="ACETOLACTATE SYNTHASE LARGE SUBUNIT ILVB2-RELATED"/>
    <property type="match status" value="1"/>
</dbReference>
<gene>
    <name evidence="7" type="ORF">J2S55_005703</name>
</gene>
<organism evidence="7 8">
    <name type="scientific">Streptosporangium brasiliense</name>
    <dbReference type="NCBI Taxonomy" id="47480"/>
    <lineage>
        <taxon>Bacteria</taxon>
        <taxon>Bacillati</taxon>
        <taxon>Actinomycetota</taxon>
        <taxon>Actinomycetes</taxon>
        <taxon>Streptosporangiales</taxon>
        <taxon>Streptosporangiaceae</taxon>
        <taxon>Streptosporangium</taxon>
    </lineage>
</organism>
<dbReference type="Pfam" id="PF02775">
    <property type="entry name" value="TPP_enzyme_C"/>
    <property type="match status" value="1"/>
</dbReference>
<comment type="caution">
    <text evidence="7">The sequence shown here is derived from an EMBL/GenBank/DDBJ whole genome shotgun (WGS) entry which is preliminary data.</text>
</comment>
<dbReference type="SUPFAM" id="SSF52518">
    <property type="entry name" value="Thiamin diphosphate-binding fold (THDP-binding)"/>
    <property type="match status" value="2"/>
</dbReference>
<dbReference type="Proteomes" id="UP001230426">
    <property type="component" value="Unassembled WGS sequence"/>
</dbReference>
<evidence type="ECO:0000259" key="4">
    <source>
        <dbReference type="Pfam" id="PF00205"/>
    </source>
</evidence>
<keyword evidence="8" id="KW-1185">Reference proteome</keyword>
<dbReference type="InterPro" id="IPR029061">
    <property type="entry name" value="THDP-binding"/>
</dbReference>
<dbReference type="Gene3D" id="3.40.50.1220">
    <property type="entry name" value="TPP-binding domain"/>
    <property type="match status" value="1"/>
</dbReference>
<name>A0ABT9RC46_9ACTN</name>
<dbReference type="InterPro" id="IPR012000">
    <property type="entry name" value="Thiamin_PyroP_enz_cen_dom"/>
</dbReference>
<dbReference type="InterPro" id="IPR011766">
    <property type="entry name" value="TPP_enzyme_TPP-bd"/>
</dbReference>
<keyword evidence="2 3" id="KW-0786">Thiamine pyrophosphate</keyword>
<accession>A0ABT9RC46</accession>
<dbReference type="InterPro" id="IPR012001">
    <property type="entry name" value="Thiamin_PyroP_enz_TPP-bd_dom"/>
</dbReference>
<dbReference type="InterPro" id="IPR045229">
    <property type="entry name" value="TPP_enz"/>
</dbReference>
<evidence type="ECO:0000259" key="6">
    <source>
        <dbReference type="Pfam" id="PF02776"/>
    </source>
</evidence>
<dbReference type="Pfam" id="PF00205">
    <property type="entry name" value="TPP_enzyme_M"/>
    <property type="match status" value="1"/>
</dbReference>
<sequence>MRSIGARSQDGTTVAEFLLDRLDAMGVDAVFGIPGGNISAFIQALRGHPRIRFVIASHEGGAAFMADGYARSTGKLGVCLVTAGPGALNALTGVASAHRDQVPLLVVGGQVPTDRFGLGAIQDSSDLGVNTAAMYSHVTGYSTGVSDPGSFPRVLTQAINVATGPRPCAAYLAVPADLARRPVGNETEKVSAAPRRPTVELDPREARRVIRTLSQARRPLIFLGGGAREALRSGHSSFRRLVHTLGVPVATSLRGKGVFPESDDLSLGVLGMAGAERAASYAAAGIDALVVIGSGLGEWATRGYDRAFTGASTYFHVDLDPSVFGRFLEGGDHLHVDAEVFLRALYRELPRSGGAARAVPAAARRPPYGPVPAAGGPGVSPAAVMLALNDLLTGEEDLYVDMGNCTAWATHYLIVDPPTRIFYPCGLSSMGWSCGAVVGGRIGTAERAAIALLGDGSFLMNGNEVRTAAKNRVGAVFVVLDDGYLGMVNHGEHEQSGGAFPLDDDHYGLGPVDLVQFSRALGADAHPVGDIAAFREAMRAARAAAAGRSRPQVVVVKTDHRVSPPYGERFTAVAGDA</sequence>
<dbReference type="CDD" id="cd07035">
    <property type="entry name" value="TPP_PYR_POX_like"/>
    <property type="match status" value="1"/>
</dbReference>
<comment type="similarity">
    <text evidence="1 3">Belongs to the TPP enzyme family.</text>
</comment>
<proteinExistence type="inferred from homology"/>
<dbReference type="Gene3D" id="3.40.50.970">
    <property type="match status" value="2"/>
</dbReference>
<keyword evidence="7" id="KW-0808">Transferase</keyword>
<dbReference type="RefSeq" id="WP_306867137.1">
    <property type="nucleotide sequence ID" value="NZ_JAUSRB010000002.1"/>
</dbReference>
<dbReference type="PANTHER" id="PTHR18968">
    <property type="entry name" value="THIAMINE PYROPHOSPHATE ENZYMES"/>
    <property type="match status" value="1"/>
</dbReference>
<feature type="domain" description="Thiamine pyrophosphate enzyme TPP-binding" evidence="5">
    <location>
        <begin position="401"/>
        <end position="554"/>
    </location>
</feature>
<evidence type="ECO:0000313" key="7">
    <source>
        <dbReference type="EMBL" id="MDP9866437.1"/>
    </source>
</evidence>
<dbReference type="Pfam" id="PF02776">
    <property type="entry name" value="TPP_enzyme_N"/>
    <property type="match status" value="1"/>
</dbReference>
<dbReference type="EMBL" id="JAUSRB010000002">
    <property type="protein sequence ID" value="MDP9866437.1"/>
    <property type="molecule type" value="Genomic_DNA"/>
</dbReference>
<evidence type="ECO:0000256" key="3">
    <source>
        <dbReference type="RuleBase" id="RU362132"/>
    </source>
</evidence>
<feature type="domain" description="Thiamine pyrophosphate enzyme N-terminal TPP-binding" evidence="6">
    <location>
        <begin position="13"/>
        <end position="124"/>
    </location>
</feature>
<dbReference type="SUPFAM" id="SSF52467">
    <property type="entry name" value="DHS-like NAD/FAD-binding domain"/>
    <property type="match status" value="1"/>
</dbReference>
<dbReference type="EC" id="2.2.1.6" evidence="7"/>
<evidence type="ECO:0000256" key="1">
    <source>
        <dbReference type="ARBA" id="ARBA00007812"/>
    </source>
</evidence>